<proteinExistence type="predicted"/>
<comment type="caution">
    <text evidence="1">The sequence shown here is derived from an EMBL/GenBank/DDBJ whole genome shotgun (WGS) entry which is preliminary data.</text>
</comment>
<dbReference type="Gene3D" id="1.20.58.60">
    <property type="match status" value="1"/>
</dbReference>
<dbReference type="Pfam" id="PF00435">
    <property type="entry name" value="Spectrin"/>
    <property type="match status" value="1"/>
</dbReference>
<name>A0A4Y2NBR4_ARAVE</name>
<evidence type="ECO:0000313" key="2">
    <source>
        <dbReference type="Proteomes" id="UP000499080"/>
    </source>
</evidence>
<dbReference type="InterPro" id="IPR002017">
    <property type="entry name" value="Spectrin_repeat"/>
</dbReference>
<dbReference type="OrthoDB" id="5865767at2759"/>
<dbReference type="Proteomes" id="UP000499080">
    <property type="component" value="Unassembled WGS sequence"/>
</dbReference>
<keyword evidence="2" id="KW-1185">Reference proteome</keyword>
<dbReference type="PANTHER" id="PTHR11915">
    <property type="entry name" value="SPECTRIN/FILAMIN RELATED CYTOSKELETAL PROTEIN"/>
    <property type="match status" value="1"/>
</dbReference>
<dbReference type="EMBL" id="BGPR01127291">
    <property type="protein sequence ID" value="GBN36878.1"/>
    <property type="molecule type" value="Genomic_DNA"/>
</dbReference>
<organism evidence="1 2">
    <name type="scientific">Araneus ventricosus</name>
    <name type="common">Orbweaver spider</name>
    <name type="synonym">Epeira ventricosa</name>
    <dbReference type="NCBI Taxonomy" id="182803"/>
    <lineage>
        <taxon>Eukaryota</taxon>
        <taxon>Metazoa</taxon>
        <taxon>Ecdysozoa</taxon>
        <taxon>Arthropoda</taxon>
        <taxon>Chelicerata</taxon>
        <taxon>Arachnida</taxon>
        <taxon>Araneae</taxon>
        <taxon>Araneomorphae</taxon>
        <taxon>Entelegynae</taxon>
        <taxon>Araneoidea</taxon>
        <taxon>Araneidae</taxon>
        <taxon>Araneus</taxon>
    </lineage>
</organism>
<evidence type="ECO:0000313" key="1">
    <source>
        <dbReference type="EMBL" id="GBN36878.1"/>
    </source>
</evidence>
<sequence>DVSGVELLMNNHQSLKAEIDTREDNISVCINLGKELLARNHYASNEIKEKLLSLTNQRTLMMDRWEERWEHLQLMGLSVDKILASDSKDCGLDFAEGLSCIWV</sequence>
<reference evidence="1 2" key="1">
    <citation type="journal article" date="2019" name="Sci. Rep.">
        <title>Orb-weaving spider Araneus ventricosus genome elucidates the spidroin gene catalogue.</title>
        <authorList>
            <person name="Kono N."/>
            <person name="Nakamura H."/>
            <person name="Ohtoshi R."/>
            <person name="Moran D.A.P."/>
            <person name="Shinohara A."/>
            <person name="Yoshida Y."/>
            <person name="Fujiwara M."/>
            <person name="Mori M."/>
            <person name="Tomita M."/>
            <person name="Arakawa K."/>
        </authorList>
    </citation>
    <scope>NUCLEOTIDE SEQUENCE [LARGE SCALE GENOMIC DNA]</scope>
</reference>
<accession>A0A4Y2NBR4</accession>
<gene>
    <name evidence="1" type="primary">beta-Spec_0</name>
    <name evidence="1" type="ORF">AVEN_116272_1</name>
</gene>
<dbReference type="AlphaFoldDB" id="A0A4Y2NBR4"/>
<feature type="non-terminal residue" evidence="1">
    <location>
        <position position="1"/>
    </location>
</feature>
<dbReference type="SUPFAM" id="SSF46966">
    <property type="entry name" value="Spectrin repeat"/>
    <property type="match status" value="1"/>
</dbReference>
<protein>
    <submittedName>
        <fullName evidence="1">Spectrin beta chain</fullName>
    </submittedName>
</protein>